<gene>
    <name evidence="1" type="ORF">GOC74_12315</name>
</gene>
<evidence type="ECO:0000313" key="1">
    <source>
        <dbReference type="EMBL" id="NLV10708.1"/>
    </source>
</evidence>
<proteinExistence type="predicted"/>
<comment type="caution">
    <text evidence="1">The sequence shown here is derived from an EMBL/GenBank/DDBJ whole genome shotgun (WGS) entry which is preliminary data.</text>
</comment>
<sequence length="48" mass="5482">MSDQDESEQLDDELRQAVEEQAESAVRAVEEHIRRVAAEVDPEEEPSE</sequence>
<dbReference type="AlphaFoldDB" id="A0A847UHY0"/>
<dbReference type="RefSeq" id="WP_170094379.1">
    <property type="nucleotide sequence ID" value="NZ_WOYG01000001.1"/>
</dbReference>
<protein>
    <submittedName>
        <fullName evidence="1">Uncharacterized protein</fullName>
    </submittedName>
</protein>
<accession>A0A847UHY0</accession>
<organism evidence="1 2">
    <name type="scientific">Halomicrobium mukohataei</name>
    <dbReference type="NCBI Taxonomy" id="57705"/>
    <lineage>
        <taxon>Archaea</taxon>
        <taxon>Methanobacteriati</taxon>
        <taxon>Methanobacteriota</taxon>
        <taxon>Stenosarchaea group</taxon>
        <taxon>Halobacteria</taxon>
        <taxon>Halobacteriales</taxon>
        <taxon>Haloarculaceae</taxon>
        <taxon>Halomicrobium</taxon>
    </lineage>
</organism>
<reference evidence="1" key="1">
    <citation type="submission" date="2019-12" db="EMBL/GenBank/DDBJ databases">
        <title>Whole-genome sequence of Halomicrobium mukohataei pws1.</title>
        <authorList>
            <person name="Verma D.K."/>
            <person name="Gopal K."/>
            <person name="Prasad E.S."/>
        </authorList>
    </citation>
    <scope>NUCLEOTIDE SEQUENCE</scope>
    <source>
        <strain evidence="1">Pws1</strain>
    </source>
</reference>
<evidence type="ECO:0000313" key="2">
    <source>
        <dbReference type="Proteomes" id="UP000608662"/>
    </source>
</evidence>
<name>A0A847UHY0_9EURY</name>
<dbReference type="EMBL" id="WOYG01000001">
    <property type="protein sequence ID" value="NLV10708.1"/>
    <property type="molecule type" value="Genomic_DNA"/>
</dbReference>
<dbReference type="Proteomes" id="UP000608662">
    <property type="component" value="Unassembled WGS sequence"/>
</dbReference>